<dbReference type="AlphaFoldDB" id="A0A7R8UCB8"/>
<reference evidence="11 12" key="1">
    <citation type="submission" date="2020-11" db="EMBL/GenBank/DDBJ databases">
        <authorList>
            <person name="Wallbank WR R."/>
            <person name="Pardo Diaz C."/>
            <person name="Kozak K."/>
            <person name="Martin S."/>
            <person name="Jiggins C."/>
            <person name="Moest M."/>
            <person name="Warren A I."/>
            <person name="Generalovic N T."/>
            <person name="Byers J.R.P. K."/>
            <person name="Montejo-Kovacevich G."/>
            <person name="Yen C E."/>
        </authorList>
    </citation>
    <scope>NUCLEOTIDE SEQUENCE [LARGE SCALE GENOMIC DNA]</scope>
</reference>
<dbReference type="PROSITE" id="PS51915">
    <property type="entry name" value="ZAD"/>
    <property type="match status" value="1"/>
</dbReference>
<feature type="domain" description="C2H2-type" evidence="9">
    <location>
        <begin position="499"/>
        <end position="527"/>
    </location>
</feature>
<feature type="domain" description="C2H2-type" evidence="9">
    <location>
        <begin position="411"/>
        <end position="439"/>
    </location>
</feature>
<evidence type="ECO:0000256" key="3">
    <source>
        <dbReference type="ARBA" id="ARBA00022737"/>
    </source>
</evidence>
<evidence type="ECO:0000313" key="11">
    <source>
        <dbReference type="EMBL" id="CAD7078146.1"/>
    </source>
</evidence>
<evidence type="ECO:0008006" key="13">
    <source>
        <dbReference type="Google" id="ProtNLM"/>
    </source>
</evidence>
<feature type="domain" description="C2H2-type" evidence="9">
    <location>
        <begin position="440"/>
        <end position="467"/>
    </location>
</feature>
<gene>
    <name evidence="11" type="ORF">HERILL_LOCUS1431</name>
</gene>
<dbReference type="PROSITE" id="PS50157">
    <property type="entry name" value="ZINC_FINGER_C2H2_2"/>
    <property type="match status" value="7"/>
</dbReference>
<evidence type="ECO:0000256" key="8">
    <source>
        <dbReference type="PROSITE-ProRule" id="PRU01263"/>
    </source>
</evidence>
<keyword evidence="4 7" id="KW-0863">Zinc-finger</keyword>
<dbReference type="Proteomes" id="UP000594454">
    <property type="component" value="Chromosome 1"/>
</dbReference>
<dbReference type="GO" id="GO:0005634">
    <property type="term" value="C:nucleus"/>
    <property type="evidence" value="ECO:0007669"/>
    <property type="project" value="UniProtKB-SubCell"/>
</dbReference>
<dbReference type="InterPro" id="IPR036236">
    <property type="entry name" value="Znf_C2H2_sf"/>
</dbReference>
<keyword evidence="3" id="KW-0677">Repeat</keyword>
<dbReference type="InParanoid" id="A0A7R8UCB8"/>
<evidence type="ECO:0000256" key="2">
    <source>
        <dbReference type="ARBA" id="ARBA00022723"/>
    </source>
</evidence>
<keyword evidence="5 8" id="KW-0862">Zinc</keyword>
<dbReference type="SUPFAM" id="SSF57667">
    <property type="entry name" value="beta-beta-alpha zinc fingers"/>
    <property type="match status" value="5"/>
</dbReference>
<dbReference type="Pfam" id="PF07776">
    <property type="entry name" value="zf-AD"/>
    <property type="match status" value="1"/>
</dbReference>
<evidence type="ECO:0000313" key="12">
    <source>
        <dbReference type="Proteomes" id="UP000594454"/>
    </source>
</evidence>
<dbReference type="OMA" id="CETIFAN"/>
<dbReference type="EMBL" id="LR899009">
    <property type="protein sequence ID" value="CAD7078146.1"/>
    <property type="molecule type" value="Genomic_DNA"/>
</dbReference>
<dbReference type="FunFam" id="3.30.160.60:FF:001182">
    <property type="entry name" value="Zinc finger, C2H2 type"/>
    <property type="match status" value="1"/>
</dbReference>
<accession>A0A7R8UCB8</accession>
<feature type="binding site" evidence="8">
    <location>
        <position position="10"/>
    </location>
    <ligand>
        <name>Zn(2+)</name>
        <dbReference type="ChEBI" id="CHEBI:29105"/>
    </ligand>
</feature>
<evidence type="ECO:0000256" key="1">
    <source>
        <dbReference type="ARBA" id="ARBA00004123"/>
    </source>
</evidence>
<protein>
    <recommendedName>
        <fullName evidence="13">Transcription factor grauzone</fullName>
    </recommendedName>
</protein>
<evidence type="ECO:0000256" key="4">
    <source>
        <dbReference type="ARBA" id="ARBA00022771"/>
    </source>
</evidence>
<dbReference type="Gene3D" id="3.40.1800.20">
    <property type="match status" value="1"/>
</dbReference>
<evidence type="ECO:0000259" key="10">
    <source>
        <dbReference type="PROSITE" id="PS51915"/>
    </source>
</evidence>
<dbReference type="GO" id="GO:0008270">
    <property type="term" value="F:zinc ion binding"/>
    <property type="evidence" value="ECO:0007669"/>
    <property type="project" value="UniProtKB-UniRule"/>
</dbReference>
<dbReference type="Pfam" id="PF00096">
    <property type="entry name" value="zf-C2H2"/>
    <property type="match status" value="3"/>
</dbReference>
<dbReference type="Gene3D" id="3.30.160.60">
    <property type="entry name" value="Classic Zinc Finger"/>
    <property type="match status" value="5"/>
</dbReference>
<feature type="domain" description="C2H2-type" evidence="9">
    <location>
        <begin position="528"/>
        <end position="555"/>
    </location>
</feature>
<evidence type="ECO:0000256" key="5">
    <source>
        <dbReference type="ARBA" id="ARBA00022833"/>
    </source>
</evidence>
<feature type="binding site" evidence="8">
    <location>
        <position position="56"/>
    </location>
    <ligand>
        <name>Zn(2+)</name>
        <dbReference type="ChEBI" id="CHEBI:29105"/>
    </ligand>
</feature>
<feature type="domain" description="ZAD" evidence="10">
    <location>
        <begin position="5"/>
        <end position="80"/>
    </location>
</feature>
<name>A0A7R8UCB8_HERIL</name>
<keyword evidence="2 8" id="KW-0479">Metal-binding</keyword>
<dbReference type="SUPFAM" id="SSF57716">
    <property type="entry name" value="Glucocorticoid receptor-like (DNA-binding domain)"/>
    <property type="match status" value="1"/>
</dbReference>
<comment type="subcellular location">
    <subcellularLocation>
        <location evidence="1">Nucleus</location>
    </subcellularLocation>
</comment>
<evidence type="ECO:0000256" key="7">
    <source>
        <dbReference type="PROSITE-ProRule" id="PRU00042"/>
    </source>
</evidence>
<evidence type="ECO:0000256" key="6">
    <source>
        <dbReference type="ARBA" id="ARBA00023242"/>
    </source>
</evidence>
<dbReference type="PANTHER" id="PTHR24406">
    <property type="entry name" value="TRANSCRIPTIONAL REPRESSOR CTCFL-RELATED"/>
    <property type="match status" value="1"/>
</dbReference>
<dbReference type="InterPro" id="IPR012934">
    <property type="entry name" value="Znf_AD"/>
</dbReference>
<feature type="domain" description="C2H2-type" evidence="9">
    <location>
        <begin position="556"/>
        <end position="584"/>
    </location>
</feature>
<proteinExistence type="predicted"/>
<dbReference type="SMART" id="SM00868">
    <property type="entry name" value="zf-AD"/>
    <property type="match status" value="1"/>
</dbReference>
<sequence>MTSGALCRMCVEEAEPLIDIFGDFGREQQIGQIVAQHFWFEVREDDPLSDKMCTDCWSKLVEFHSFYYQVQKAQDRVTMVVLEDQKEDLVQLQDGLRSRIIITNGGDVGVLGNFNTQFDYEEDVKSESGQDEEYDDIASTGNLPHPLSTESETIVQIQMIPQIKNVVDINLSTELEESIELSPADEMNDNSTPLSEIADSAVEISNPPGNTIPDSPPELALSRSTVTKPYHRKRSKKCTRSEENIAGSDYSCLDKCPTKKRSIKSRLKQGITSVRKENNEEQKEREIELIESYYRMQCDLCHEDFGKFQELFDHYLEIHQFRGFIVCCGRKFFRRPVIAEHVLWHTQPEDFTCATCETIFANKRSYDNHMLVHAPPDVQLYQCEHCPKTFTKKFKLDKHKLSHLTDEEKQYICDECHKPYASDALLRAHKRVVHRHTYAHMCEICARVFKSRVFFEKHQLEHLGQNLPKVQCPICEAWMKNEHTMRAHMRNHQDEGQEHQCDICGKKGPSRNAIAKHKRFVHLSERKFKCTLCDKAFKRAITLKEHMTVHTGEVLYTCTFCPKTFNSGANMHAHRKKAHPTEWFEEKQSKLELMKPGEANL</sequence>
<dbReference type="InterPro" id="IPR050888">
    <property type="entry name" value="ZnF_C2H2-type_TF"/>
</dbReference>
<feature type="domain" description="C2H2-type" evidence="9">
    <location>
        <begin position="351"/>
        <end position="378"/>
    </location>
</feature>
<dbReference type="PROSITE" id="PS00028">
    <property type="entry name" value="ZINC_FINGER_C2H2_1"/>
    <property type="match status" value="7"/>
</dbReference>
<feature type="binding site" evidence="8">
    <location>
        <position position="7"/>
    </location>
    <ligand>
        <name>Zn(2+)</name>
        <dbReference type="ChEBI" id="CHEBI:29105"/>
    </ligand>
</feature>
<dbReference type="SMART" id="SM00355">
    <property type="entry name" value="ZnF_C2H2"/>
    <property type="match status" value="9"/>
</dbReference>
<dbReference type="OrthoDB" id="3565419at2759"/>
<organism evidence="11 12">
    <name type="scientific">Hermetia illucens</name>
    <name type="common">Black soldier fly</name>
    <dbReference type="NCBI Taxonomy" id="343691"/>
    <lineage>
        <taxon>Eukaryota</taxon>
        <taxon>Metazoa</taxon>
        <taxon>Ecdysozoa</taxon>
        <taxon>Arthropoda</taxon>
        <taxon>Hexapoda</taxon>
        <taxon>Insecta</taxon>
        <taxon>Pterygota</taxon>
        <taxon>Neoptera</taxon>
        <taxon>Endopterygota</taxon>
        <taxon>Diptera</taxon>
        <taxon>Brachycera</taxon>
        <taxon>Stratiomyomorpha</taxon>
        <taxon>Stratiomyidae</taxon>
        <taxon>Hermetiinae</taxon>
        <taxon>Hermetia</taxon>
    </lineage>
</organism>
<dbReference type="InterPro" id="IPR013087">
    <property type="entry name" value="Znf_C2H2_type"/>
</dbReference>
<feature type="binding site" evidence="8">
    <location>
        <position position="53"/>
    </location>
    <ligand>
        <name>Zn(2+)</name>
        <dbReference type="ChEBI" id="CHEBI:29105"/>
    </ligand>
</feature>
<evidence type="ECO:0000259" key="9">
    <source>
        <dbReference type="PROSITE" id="PS50157"/>
    </source>
</evidence>
<keyword evidence="6" id="KW-0539">Nucleus</keyword>
<feature type="domain" description="C2H2-type" evidence="9">
    <location>
        <begin position="381"/>
        <end position="408"/>
    </location>
</feature>
<keyword evidence="12" id="KW-1185">Reference proteome</keyword>